<dbReference type="AlphaFoldDB" id="A0ABD2JST8"/>
<gene>
    <name evidence="1" type="ORF">niasHS_006243</name>
</gene>
<name>A0ABD2JST8_HETSC</name>
<accession>A0ABD2JST8</accession>
<sequence length="137" mass="16133">MTPIQLMRIQLLWDYICDEPEQQFADEFEFHTSEYGPGHLMSIICDGKIDENDWWQMFFSNKEAAEKHAATKKVSAMSAAEEDKWMNDVDLFAAAKLFRINIVMCRQEGFNRYIWQYFAPSMNRSLLNEEQDRGSNS</sequence>
<organism evidence="1 2">
    <name type="scientific">Heterodera schachtii</name>
    <name type="common">Sugarbeet cyst nematode worm</name>
    <name type="synonym">Tylenchus schachtii</name>
    <dbReference type="NCBI Taxonomy" id="97005"/>
    <lineage>
        <taxon>Eukaryota</taxon>
        <taxon>Metazoa</taxon>
        <taxon>Ecdysozoa</taxon>
        <taxon>Nematoda</taxon>
        <taxon>Chromadorea</taxon>
        <taxon>Rhabditida</taxon>
        <taxon>Tylenchina</taxon>
        <taxon>Tylenchomorpha</taxon>
        <taxon>Tylenchoidea</taxon>
        <taxon>Heteroderidae</taxon>
        <taxon>Heteroderinae</taxon>
        <taxon>Heterodera</taxon>
    </lineage>
</organism>
<proteinExistence type="predicted"/>
<dbReference type="EMBL" id="JBICCN010000107">
    <property type="protein sequence ID" value="KAL3093681.1"/>
    <property type="molecule type" value="Genomic_DNA"/>
</dbReference>
<comment type="caution">
    <text evidence="1">The sequence shown here is derived from an EMBL/GenBank/DDBJ whole genome shotgun (WGS) entry which is preliminary data.</text>
</comment>
<keyword evidence="2" id="KW-1185">Reference proteome</keyword>
<protein>
    <submittedName>
        <fullName evidence="1">Uncharacterized protein</fullName>
    </submittedName>
</protein>
<reference evidence="1 2" key="1">
    <citation type="submission" date="2024-10" db="EMBL/GenBank/DDBJ databases">
        <authorList>
            <person name="Kim D."/>
        </authorList>
    </citation>
    <scope>NUCLEOTIDE SEQUENCE [LARGE SCALE GENOMIC DNA]</scope>
    <source>
        <strain evidence="1">Taebaek</strain>
    </source>
</reference>
<evidence type="ECO:0000313" key="2">
    <source>
        <dbReference type="Proteomes" id="UP001620645"/>
    </source>
</evidence>
<dbReference type="Proteomes" id="UP001620645">
    <property type="component" value="Unassembled WGS sequence"/>
</dbReference>
<evidence type="ECO:0000313" key="1">
    <source>
        <dbReference type="EMBL" id="KAL3093681.1"/>
    </source>
</evidence>